<evidence type="ECO:0000256" key="5">
    <source>
        <dbReference type="PROSITE-ProRule" id="PRU00169"/>
    </source>
</evidence>
<dbReference type="InterPro" id="IPR011006">
    <property type="entry name" value="CheY-like_superfamily"/>
</dbReference>
<dbReference type="SMART" id="SM00421">
    <property type="entry name" value="HTH_LUXR"/>
    <property type="match status" value="1"/>
</dbReference>
<evidence type="ECO:0000256" key="3">
    <source>
        <dbReference type="ARBA" id="ARBA00023125"/>
    </source>
</evidence>
<dbReference type="InterPro" id="IPR039420">
    <property type="entry name" value="WalR-like"/>
</dbReference>
<keyword evidence="2" id="KW-0805">Transcription regulation</keyword>
<name>A0ABQ6IXM0_9MICO</name>
<dbReference type="Pfam" id="PF00072">
    <property type="entry name" value="Response_reg"/>
    <property type="match status" value="1"/>
</dbReference>
<dbReference type="PANTHER" id="PTHR43214">
    <property type="entry name" value="TWO-COMPONENT RESPONSE REGULATOR"/>
    <property type="match status" value="1"/>
</dbReference>
<protein>
    <submittedName>
        <fullName evidence="8">DNA-binding response regulator</fullName>
    </submittedName>
</protein>
<keyword evidence="9" id="KW-1185">Reference proteome</keyword>
<dbReference type="InterPro" id="IPR001789">
    <property type="entry name" value="Sig_transdc_resp-reg_receiver"/>
</dbReference>
<dbReference type="InterPro" id="IPR016032">
    <property type="entry name" value="Sig_transdc_resp-reg_C-effctor"/>
</dbReference>
<gene>
    <name evidence="8" type="ORF">GCM10025883_39420</name>
</gene>
<feature type="modified residue" description="4-aspartylphosphate" evidence="5">
    <location>
        <position position="60"/>
    </location>
</feature>
<accession>A0ABQ6IXM0</accession>
<dbReference type="PRINTS" id="PR00038">
    <property type="entry name" value="HTHLUXR"/>
</dbReference>
<evidence type="ECO:0000313" key="8">
    <source>
        <dbReference type="EMBL" id="GMA41897.1"/>
    </source>
</evidence>
<evidence type="ECO:0000256" key="1">
    <source>
        <dbReference type="ARBA" id="ARBA00022553"/>
    </source>
</evidence>
<feature type="domain" description="Response regulatory" evidence="7">
    <location>
        <begin position="9"/>
        <end position="125"/>
    </location>
</feature>
<comment type="caution">
    <text evidence="8">The sequence shown here is derived from an EMBL/GenBank/DDBJ whole genome shotgun (WGS) entry which is preliminary data.</text>
</comment>
<keyword evidence="1 5" id="KW-0597">Phosphoprotein</keyword>
<dbReference type="SMART" id="SM00448">
    <property type="entry name" value="REC"/>
    <property type="match status" value="1"/>
</dbReference>
<dbReference type="GO" id="GO:0003677">
    <property type="term" value="F:DNA binding"/>
    <property type="evidence" value="ECO:0007669"/>
    <property type="project" value="UniProtKB-KW"/>
</dbReference>
<dbReference type="RefSeq" id="WP_284305384.1">
    <property type="nucleotide sequence ID" value="NZ_BSUO01000001.1"/>
</dbReference>
<dbReference type="PROSITE" id="PS50110">
    <property type="entry name" value="RESPONSE_REGULATORY"/>
    <property type="match status" value="1"/>
</dbReference>
<organism evidence="8 9">
    <name type="scientific">Mobilicoccus caccae</name>
    <dbReference type="NCBI Taxonomy" id="1859295"/>
    <lineage>
        <taxon>Bacteria</taxon>
        <taxon>Bacillati</taxon>
        <taxon>Actinomycetota</taxon>
        <taxon>Actinomycetes</taxon>
        <taxon>Micrococcales</taxon>
        <taxon>Dermatophilaceae</taxon>
        <taxon>Mobilicoccus</taxon>
    </lineage>
</organism>
<dbReference type="InterPro" id="IPR058245">
    <property type="entry name" value="NreC/VraR/RcsB-like_REC"/>
</dbReference>
<dbReference type="Proteomes" id="UP001157126">
    <property type="component" value="Unassembled WGS sequence"/>
</dbReference>
<evidence type="ECO:0000259" key="7">
    <source>
        <dbReference type="PROSITE" id="PS50110"/>
    </source>
</evidence>
<feature type="domain" description="HTH luxR-type" evidence="6">
    <location>
        <begin position="154"/>
        <end position="219"/>
    </location>
</feature>
<evidence type="ECO:0000313" key="9">
    <source>
        <dbReference type="Proteomes" id="UP001157126"/>
    </source>
</evidence>
<dbReference type="PROSITE" id="PS50043">
    <property type="entry name" value="HTH_LUXR_2"/>
    <property type="match status" value="1"/>
</dbReference>
<evidence type="ECO:0000256" key="4">
    <source>
        <dbReference type="ARBA" id="ARBA00023163"/>
    </source>
</evidence>
<dbReference type="Pfam" id="PF00196">
    <property type="entry name" value="GerE"/>
    <property type="match status" value="1"/>
</dbReference>
<dbReference type="SUPFAM" id="SSF52172">
    <property type="entry name" value="CheY-like"/>
    <property type="match status" value="1"/>
</dbReference>
<dbReference type="Gene3D" id="3.40.50.2300">
    <property type="match status" value="1"/>
</dbReference>
<evidence type="ECO:0000259" key="6">
    <source>
        <dbReference type="PROSITE" id="PS50043"/>
    </source>
</evidence>
<dbReference type="CDD" id="cd17535">
    <property type="entry name" value="REC_NarL-like"/>
    <property type="match status" value="1"/>
</dbReference>
<dbReference type="SUPFAM" id="SSF46894">
    <property type="entry name" value="C-terminal effector domain of the bipartite response regulators"/>
    <property type="match status" value="1"/>
</dbReference>
<proteinExistence type="predicted"/>
<keyword evidence="4" id="KW-0804">Transcription</keyword>
<dbReference type="InterPro" id="IPR000792">
    <property type="entry name" value="Tscrpt_reg_LuxR_C"/>
</dbReference>
<dbReference type="EMBL" id="BSUO01000001">
    <property type="protein sequence ID" value="GMA41897.1"/>
    <property type="molecule type" value="Genomic_DNA"/>
</dbReference>
<evidence type="ECO:0000256" key="2">
    <source>
        <dbReference type="ARBA" id="ARBA00023015"/>
    </source>
</evidence>
<sequence>MTSDSPSIRVVVVDDDALVRKAVGMILAGAPDISVVAEAEDGRQGLAAVRDHRPDVVLTDIRMPELDGIGLVSELAAAGDTTPVLMLTTFNEDDYVVRAFQLGAKGFLLKDADPADMITAVRDVHAGRPALSPAATETLIHAVATARSAAQAPASHLTGAFTDREREVAVLLAGGRSNAEIGQELYMALATVKANVTRIYTKLGVDNRVSAAMIIRDEGLV</sequence>
<dbReference type="PANTHER" id="PTHR43214:SF24">
    <property type="entry name" value="TRANSCRIPTIONAL REGULATORY PROTEIN NARL-RELATED"/>
    <property type="match status" value="1"/>
</dbReference>
<reference evidence="9" key="1">
    <citation type="journal article" date="2019" name="Int. J. Syst. Evol. Microbiol.">
        <title>The Global Catalogue of Microorganisms (GCM) 10K type strain sequencing project: providing services to taxonomists for standard genome sequencing and annotation.</title>
        <authorList>
            <consortium name="The Broad Institute Genomics Platform"/>
            <consortium name="The Broad Institute Genome Sequencing Center for Infectious Disease"/>
            <person name="Wu L."/>
            <person name="Ma J."/>
        </authorList>
    </citation>
    <scope>NUCLEOTIDE SEQUENCE [LARGE SCALE GENOMIC DNA]</scope>
    <source>
        <strain evidence="9">NBRC 113072</strain>
    </source>
</reference>
<dbReference type="PROSITE" id="PS00622">
    <property type="entry name" value="HTH_LUXR_1"/>
    <property type="match status" value="1"/>
</dbReference>
<keyword evidence="3 8" id="KW-0238">DNA-binding</keyword>
<dbReference type="CDD" id="cd06170">
    <property type="entry name" value="LuxR_C_like"/>
    <property type="match status" value="1"/>
</dbReference>